<evidence type="ECO:0000313" key="2">
    <source>
        <dbReference type="Proteomes" id="UP000314294"/>
    </source>
</evidence>
<evidence type="ECO:0000313" key="1">
    <source>
        <dbReference type="EMBL" id="TNN74885.1"/>
    </source>
</evidence>
<dbReference type="AlphaFoldDB" id="A0A4Z2IBR0"/>
<organism evidence="1 2">
    <name type="scientific">Liparis tanakae</name>
    <name type="common">Tanaka's snailfish</name>
    <dbReference type="NCBI Taxonomy" id="230148"/>
    <lineage>
        <taxon>Eukaryota</taxon>
        <taxon>Metazoa</taxon>
        <taxon>Chordata</taxon>
        <taxon>Craniata</taxon>
        <taxon>Vertebrata</taxon>
        <taxon>Euteleostomi</taxon>
        <taxon>Actinopterygii</taxon>
        <taxon>Neopterygii</taxon>
        <taxon>Teleostei</taxon>
        <taxon>Neoteleostei</taxon>
        <taxon>Acanthomorphata</taxon>
        <taxon>Eupercaria</taxon>
        <taxon>Perciformes</taxon>
        <taxon>Cottioidei</taxon>
        <taxon>Cottales</taxon>
        <taxon>Liparidae</taxon>
        <taxon>Liparis</taxon>
    </lineage>
</organism>
<dbReference type="EMBL" id="SRLO01000110">
    <property type="protein sequence ID" value="TNN74885.1"/>
    <property type="molecule type" value="Genomic_DNA"/>
</dbReference>
<proteinExistence type="predicted"/>
<reference evidence="1 2" key="1">
    <citation type="submission" date="2019-03" db="EMBL/GenBank/DDBJ databases">
        <title>First draft genome of Liparis tanakae, snailfish: a comprehensive survey of snailfish specific genes.</title>
        <authorList>
            <person name="Kim W."/>
            <person name="Song I."/>
            <person name="Jeong J.-H."/>
            <person name="Kim D."/>
            <person name="Kim S."/>
            <person name="Ryu S."/>
            <person name="Song J.Y."/>
            <person name="Lee S.K."/>
        </authorList>
    </citation>
    <scope>NUCLEOTIDE SEQUENCE [LARGE SCALE GENOMIC DNA]</scope>
    <source>
        <tissue evidence="1">Muscle</tissue>
    </source>
</reference>
<comment type="caution">
    <text evidence="1">The sequence shown here is derived from an EMBL/GenBank/DDBJ whole genome shotgun (WGS) entry which is preliminary data.</text>
</comment>
<protein>
    <submittedName>
        <fullName evidence="1">Uncharacterized protein</fullName>
    </submittedName>
</protein>
<dbReference type="Proteomes" id="UP000314294">
    <property type="component" value="Unassembled WGS sequence"/>
</dbReference>
<accession>A0A4Z2IBR0</accession>
<sequence length="97" mass="10990">MPQPPGTKPLQSVERLLLSSKSLPCSWRSRDEDCCSLWSCSSSDMSSSLKTRSLRYVFTFEGLNWRGNLASKLFRVSSLPTEFLRSVLSSLRLLLMV</sequence>
<keyword evidence="2" id="KW-1185">Reference proteome</keyword>
<gene>
    <name evidence="1" type="ORF">EYF80_014985</name>
</gene>
<name>A0A4Z2IBR0_9TELE</name>